<dbReference type="PANTHER" id="PTHR46368:SF4">
    <property type="entry name" value="OS10G0403700 PROTEIN"/>
    <property type="match status" value="1"/>
</dbReference>
<dbReference type="Gene3D" id="3.40.50.720">
    <property type="entry name" value="NAD(P)-binding Rossmann-like Domain"/>
    <property type="match status" value="1"/>
</dbReference>
<keyword evidence="5" id="KW-1185">Reference proteome</keyword>
<dbReference type="InterPro" id="IPR000683">
    <property type="entry name" value="Gfo/Idh/MocA-like_OxRdtase_N"/>
</dbReference>
<proteinExistence type="inferred from homology"/>
<dbReference type="Pfam" id="PF22725">
    <property type="entry name" value="GFO_IDH_MocA_C3"/>
    <property type="match status" value="1"/>
</dbReference>
<comment type="similarity">
    <text evidence="1">Belongs to the Gfo/Idh/MocA family.</text>
</comment>
<protein>
    <recommendedName>
        <fullName evidence="6">Gfo/Idh/MocA-like oxidoreductase N-terminal domain-containing protein</fullName>
    </recommendedName>
</protein>
<gene>
    <name evidence="4" type="ORF">CSSPTR1EN2_LOCUS20976</name>
</gene>
<dbReference type="SUPFAM" id="SSF55347">
    <property type="entry name" value="Glyceraldehyde-3-phosphate dehydrogenase-like, C-terminal domain"/>
    <property type="match status" value="1"/>
</dbReference>
<dbReference type="Pfam" id="PF01408">
    <property type="entry name" value="GFO_IDH_MocA"/>
    <property type="match status" value="1"/>
</dbReference>
<evidence type="ECO:0000313" key="4">
    <source>
        <dbReference type="EMBL" id="CAK9231875.1"/>
    </source>
</evidence>
<evidence type="ECO:0000256" key="1">
    <source>
        <dbReference type="ARBA" id="ARBA00010928"/>
    </source>
</evidence>
<evidence type="ECO:0000259" key="2">
    <source>
        <dbReference type="Pfam" id="PF01408"/>
    </source>
</evidence>
<evidence type="ECO:0008006" key="6">
    <source>
        <dbReference type="Google" id="ProtNLM"/>
    </source>
</evidence>
<evidence type="ECO:0000313" key="5">
    <source>
        <dbReference type="Proteomes" id="UP001497512"/>
    </source>
</evidence>
<dbReference type="EMBL" id="OZ019899">
    <property type="protein sequence ID" value="CAK9231875.1"/>
    <property type="molecule type" value="Genomic_DNA"/>
</dbReference>
<organism evidence="4 5">
    <name type="scientific">Sphagnum troendelagicum</name>
    <dbReference type="NCBI Taxonomy" id="128251"/>
    <lineage>
        <taxon>Eukaryota</taxon>
        <taxon>Viridiplantae</taxon>
        <taxon>Streptophyta</taxon>
        <taxon>Embryophyta</taxon>
        <taxon>Bryophyta</taxon>
        <taxon>Sphagnophytina</taxon>
        <taxon>Sphagnopsida</taxon>
        <taxon>Sphagnales</taxon>
        <taxon>Sphagnaceae</taxon>
        <taxon>Sphagnum</taxon>
    </lineage>
</organism>
<dbReference type="Gene3D" id="3.30.360.10">
    <property type="entry name" value="Dihydrodipicolinate Reductase, domain 2"/>
    <property type="match status" value="1"/>
</dbReference>
<name>A0ABP0UWY1_9BRYO</name>
<dbReference type="SUPFAM" id="SSF51735">
    <property type="entry name" value="NAD(P)-binding Rossmann-fold domains"/>
    <property type="match status" value="1"/>
</dbReference>
<accession>A0ABP0UWY1</accession>
<sequence length="366" mass="40575">MSSETSVTVRLGILGCASIAEKIVRAVLLLPEIRLVALGSRSLAKAQEFAKRNGLPADAKVYGSYDEVLDDTSVDAVYIPLPTGLHVHWVLKAAEKKKHVLLEKPPAHTMEEMELMTSALEKQGLQFMDGTMFVHHPRSAEMHRILHNPQLFGTIREISGIFNTNMESTFGPTWSQSNVRGQAHLDGLGSLGDLGWYCVRGILWAFDFEMPYKVIAHPGTRFNDAGVIISCGATLEWKDGRTATFRASFLTEMVMRLMVMGSWAVLDIGDFVIPVKEDVATFQFNQGSAWVDRSTGWTRNTLVHEVKTELPQEALMLREFAQLVKGIITGTGKPNPIWPSVSKKTQAILNIVKESIEHDCSPITLS</sequence>
<dbReference type="InterPro" id="IPR055170">
    <property type="entry name" value="GFO_IDH_MocA-like_dom"/>
</dbReference>
<feature type="domain" description="GFO/IDH/MocA-like oxidoreductase" evidence="3">
    <location>
        <begin position="152"/>
        <end position="262"/>
    </location>
</feature>
<dbReference type="PANTHER" id="PTHR46368">
    <property type="match status" value="1"/>
</dbReference>
<dbReference type="Proteomes" id="UP001497512">
    <property type="component" value="Chromosome 7"/>
</dbReference>
<feature type="domain" description="Gfo/Idh/MocA-like oxidoreductase N-terminal" evidence="2">
    <location>
        <begin position="10"/>
        <end position="128"/>
    </location>
</feature>
<evidence type="ECO:0000259" key="3">
    <source>
        <dbReference type="Pfam" id="PF22725"/>
    </source>
</evidence>
<reference evidence="4" key="1">
    <citation type="submission" date="2024-02" db="EMBL/GenBank/DDBJ databases">
        <authorList>
            <consortium name="ELIXIR-Norway"/>
            <consortium name="Elixir Norway"/>
        </authorList>
    </citation>
    <scope>NUCLEOTIDE SEQUENCE</scope>
</reference>
<dbReference type="InterPro" id="IPR036291">
    <property type="entry name" value="NAD(P)-bd_dom_sf"/>
</dbReference>